<evidence type="ECO:0000313" key="1">
    <source>
        <dbReference type="EMBL" id="KZE67980.1"/>
    </source>
</evidence>
<dbReference type="EMBL" id="LRFC01000006">
    <property type="protein sequence ID" value="KZE67980.1"/>
    <property type="molecule type" value="Genomic_DNA"/>
</dbReference>
<reference evidence="2" key="1">
    <citation type="submission" date="2016-01" db="EMBL/GenBank/DDBJ databases">
        <title>Draft genome of Chromobacterium sp. F49.</title>
        <authorList>
            <person name="Hong K.W."/>
        </authorList>
    </citation>
    <scope>NUCLEOTIDE SEQUENCE [LARGE SCALE GENOMIC DNA]</scope>
    <source>
        <strain evidence="2">P7IIIA</strain>
    </source>
</reference>
<dbReference type="Proteomes" id="UP000076567">
    <property type="component" value="Unassembled WGS sequence"/>
</dbReference>
<protein>
    <recommendedName>
        <fullName evidence="3">DUF2642 domain-containing protein</fullName>
    </recommendedName>
</protein>
<name>A0A165NWR0_9BACL</name>
<evidence type="ECO:0008006" key="3">
    <source>
        <dbReference type="Google" id="ProtNLM"/>
    </source>
</evidence>
<dbReference type="OrthoDB" id="2973317at2"/>
<proteinExistence type="predicted"/>
<evidence type="ECO:0000313" key="2">
    <source>
        <dbReference type="Proteomes" id="UP000076567"/>
    </source>
</evidence>
<dbReference type="RefSeq" id="WP_066238445.1">
    <property type="nucleotide sequence ID" value="NZ_LRFC01000006.1"/>
</dbReference>
<sequence>MNEIGVQQFKNEVAIGDVISASTLHHSYCGEVLAIEDKHCVIKENDLKFHIYFNEMWIFYKS</sequence>
<dbReference type="AlphaFoldDB" id="A0A165NWR0"/>
<comment type="caution">
    <text evidence="1">The sequence shown here is derived from an EMBL/GenBank/DDBJ whole genome shotgun (WGS) entry which is preliminary data.</text>
</comment>
<organism evidence="1 2">
    <name type="scientific">Fictibacillus phosphorivorans</name>
    <dbReference type="NCBI Taxonomy" id="1221500"/>
    <lineage>
        <taxon>Bacteria</taxon>
        <taxon>Bacillati</taxon>
        <taxon>Bacillota</taxon>
        <taxon>Bacilli</taxon>
        <taxon>Bacillales</taxon>
        <taxon>Fictibacillaceae</taxon>
        <taxon>Fictibacillus</taxon>
    </lineage>
</organism>
<gene>
    <name evidence="1" type="ORF">AWM68_17565</name>
</gene>
<keyword evidence="2" id="KW-1185">Reference proteome</keyword>
<accession>A0A165NWR0</accession>